<evidence type="ECO:0000313" key="4">
    <source>
        <dbReference type="Proteomes" id="UP000240912"/>
    </source>
</evidence>
<dbReference type="Gene3D" id="2.160.20.120">
    <property type="match status" value="1"/>
</dbReference>
<evidence type="ECO:0000256" key="1">
    <source>
        <dbReference type="SAM" id="SignalP"/>
    </source>
</evidence>
<dbReference type="Pfam" id="PF10988">
    <property type="entry name" value="DUF2807"/>
    <property type="match status" value="1"/>
</dbReference>
<evidence type="ECO:0000259" key="2">
    <source>
        <dbReference type="Pfam" id="PF10988"/>
    </source>
</evidence>
<keyword evidence="1" id="KW-0732">Signal</keyword>
<dbReference type="RefSeq" id="WP_107214472.1">
    <property type="nucleotide sequence ID" value="NZ_KZ686268.1"/>
</dbReference>
<organism evidence="3 4">
    <name type="scientific">Pedobacter yulinensis</name>
    <dbReference type="NCBI Taxonomy" id="2126353"/>
    <lineage>
        <taxon>Bacteria</taxon>
        <taxon>Pseudomonadati</taxon>
        <taxon>Bacteroidota</taxon>
        <taxon>Sphingobacteriia</taxon>
        <taxon>Sphingobacteriales</taxon>
        <taxon>Sphingobacteriaceae</taxon>
        <taxon>Pedobacter</taxon>
    </lineage>
</organism>
<dbReference type="OrthoDB" id="794214at2"/>
<feature type="signal peptide" evidence="1">
    <location>
        <begin position="1"/>
        <end position="21"/>
    </location>
</feature>
<proteinExistence type="predicted"/>
<dbReference type="AlphaFoldDB" id="A0A2T3HPK2"/>
<sequence length="242" mass="25460">MKKLITSCLAFIIILSYSMKAARPTEINNSRPAKQQVRDFHGVASGGSIDVVIRLGNSESIRFEGDQEAISELVTEKEDGVLVIRPSSKKWWDWEKRFKNSRVTAYITAKKLDKLMMAGSGNMTVNGTLSGPSLAAVLSGSGKIQVTANISGKMESAISGSGSVNLQGKANYAEVAISGSGSLNGRSFQVNDLQAAISGSGNISMSVGKRLDAAISGSGNIRYAGSPSVQKRVAGSGNVTRL</sequence>
<dbReference type="PANTHER" id="PTHR39200">
    <property type="entry name" value="HYPOTHETICAL EXPORTED PROTEIN"/>
    <property type="match status" value="1"/>
</dbReference>
<dbReference type="EMBL" id="PYLS01000004">
    <property type="protein sequence ID" value="PST84372.1"/>
    <property type="molecule type" value="Genomic_DNA"/>
</dbReference>
<name>A0A2T3HPK2_9SPHI</name>
<protein>
    <submittedName>
        <fullName evidence="3">DUF2807 domain-containing protein</fullName>
    </submittedName>
</protein>
<accession>A0A2T3HPK2</accession>
<dbReference type="PANTHER" id="PTHR39200:SF1">
    <property type="entry name" value="AUTO-TRANSPORTER ADHESIN HEAD GIN DOMAIN-CONTAINING PROTEIN-RELATED"/>
    <property type="match status" value="1"/>
</dbReference>
<evidence type="ECO:0000313" key="3">
    <source>
        <dbReference type="EMBL" id="PST84372.1"/>
    </source>
</evidence>
<dbReference type="Proteomes" id="UP000240912">
    <property type="component" value="Unassembled WGS sequence"/>
</dbReference>
<dbReference type="InterPro" id="IPR021255">
    <property type="entry name" value="DUF2807"/>
</dbReference>
<comment type="caution">
    <text evidence="3">The sequence shown here is derived from an EMBL/GenBank/DDBJ whole genome shotgun (WGS) entry which is preliminary data.</text>
</comment>
<gene>
    <name evidence="3" type="ORF">C7T94_06580</name>
</gene>
<feature type="chain" id="PRO_5015742921" evidence="1">
    <location>
        <begin position="22"/>
        <end position="242"/>
    </location>
</feature>
<reference evidence="3 4" key="1">
    <citation type="submission" date="2018-03" db="EMBL/GenBank/DDBJ databases">
        <authorList>
            <person name="Keele B.F."/>
        </authorList>
    </citation>
    <scope>NUCLEOTIDE SEQUENCE [LARGE SCALE GENOMIC DNA]</scope>
    <source>
        <strain evidence="3 4">YL28-9</strain>
    </source>
</reference>
<feature type="domain" description="Putative auto-transporter adhesin head GIN" evidence="2">
    <location>
        <begin position="39"/>
        <end position="227"/>
    </location>
</feature>
<keyword evidence="4" id="KW-1185">Reference proteome</keyword>